<keyword evidence="9" id="KW-0862">Zinc</keyword>
<comment type="caution">
    <text evidence="11">The sequence shown here is derived from an EMBL/GenBank/DDBJ whole genome shotgun (WGS) entry which is preliminary data.</text>
</comment>
<reference evidence="11 12" key="1">
    <citation type="submission" date="2016-07" db="EMBL/GenBank/DDBJ databases">
        <title>Genome analysis of Flavihumibacter stibioxidans YS-17.</title>
        <authorList>
            <person name="Shi K."/>
            <person name="Han Y."/>
            <person name="Wang G."/>
        </authorList>
    </citation>
    <scope>NUCLEOTIDE SEQUENCE [LARGE SCALE GENOMIC DNA]</scope>
    <source>
        <strain evidence="11 12">YS-17</strain>
    </source>
</reference>
<keyword evidence="6 9" id="KW-0521">NADP</keyword>
<dbReference type="InterPro" id="IPR050765">
    <property type="entry name" value="Riboflavin_Biosynth_HTPR"/>
</dbReference>
<keyword evidence="12" id="KW-1185">Reference proteome</keyword>
<evidence type="ECO:0000313" key="12">
    <source>
        <dbReference type="Proteomes" id="UP000765802"/>
    </source>
</evidence>
<dbReference type="InterPro" id="IPR002125">
    <property type="entry name" value="CMP_dCMP_dom"/>
</dbReference>
<name>A0ABR7MD54_9BACT</name>
<keyword evidence="9" id="KW-0686">Riboflavin biosynthesis</keyword>
<evidence type="ECO:0000256" key="1">
    <source>
        <dbReference type="ARBA" id="ARBA00002151"/>
    </source>
</evidence>
<evidence type="ECO:0000259" key="10">
    <source>
        <dbReference type="PROSITE" id="PS51747"/>
    </source>
</evidence>
<evidence type="ECO:0000256" key="7">
    <source>
        <dbReference type="ARBA" id="ARBA00023002"/>
    </source>
</evidence>
<comment type="catalytic activity">
    <reaction evidence="9">
        <text>2,5-diamino-6-hydroxy-4-(5-phosphoribosylamino)-pyrimidine + H2O + H(+) = 5-amino-6-(5-phospho-D-ribosylamino)uracil + NH4(+)</text>
        <dbReference type="Rhea" id="RHEA:21868"/>
        <dbReference type="ChEBI" id="CHEBI:15377"/>
        <dbReference type="ChEBI" id="CHEBI:15378"/>
        <dbReference type="ChEBI" id="CHEBI:28938"/>
        <dbReference type="ChEBI" id="CHEBI:58453"/>
        <dbReference type="ChEBI" id="CHEBI:58614"/>
        <dbReference type="EC" id="3.5.4.26"/>
    </reaction>
</comment>
<protein>
    <recommendedName>
        <fullName evidence="9">Riboflavin biosynthesis protein RibD</fullName>
    </recommendedName>
    <domain>
        <recommendedName>
            <fullName evidence="9">Diaminohydroxyphosphoribosylaminopyrimidine deaminase</fullName>
            <shortName evidence="9">DRAP deaminase</shortName>
            <ecNumber evidence="9">3.5.4.26</ecNumber>
        </recommendedName>
        <alternativeName>
            <fullName evidence="9">Riboflavin-specific deaminase</fullName>
        </alternativeName>
    </domain>
    <domain>
        <recommendedName>
            <fullName evidence="9">5-amino-6-(5-phosphoribosylamino)uracil reductase</fullName>
            <ecNumber evidence="9">1.1.1.193</ecNumber>
        </recommendedName>
        <alternativeName>
            <fullName evidence="9">HTP reductase</fullName>
        </alternativeName>
    </domain>
</protein>
<dbReference type="PANTHER" id="PTHR38011">
    <property type="entry name" value="DIHYDROFOLATE REDUCTASE FAMILY PROTEIN (AFU_ORTHOLOGUE AFUA_8G06820)"/>
    <property type="match status" value="1"/>
</dbReference>
<dbReference type="Gene3D" id="3.40.140.10">
    <property type="entry name" value="Cytidine Deaminase, domain 2"/>
    <property type="match status" value="1"/>
</dbReference>
<keyword evidence="7 9" id="KW-0560">Oxidoreductase</keyword>
<dbReference type="SUPFAM" id="SSF53597">
    <property type="entry name" value="Dihydrofolate reductase-like"/>
    <property type="match status" value="1"/>
</dbReference>
<comment type="similarity">
    <text evidence="4 9">In the N-terminal section; belongs to the cytidine and deoxycytidylate deaminase family.</text>
</comment>
<evidence type="ECO:0000256" key="3">
    <source>
        <dbReference type="ARBA" id="ARBA00004910"/>
    </source>
</evidence>
<dbReference type="CDD" id="cd01284">
    <property type="entry name" value="Riboflavin_deaminase-reductase"/>
    <property type="match status" value="1"/>
</dbReference>
<comment type="pathway">
    <text evidence="3 9">Cofactor biosynthesis; riboflavin biosynthesis; 5-amino-6-(D-ribitylamino)uracil from GTP: step 3/4.</text>
</comment>
<feature type="domain" description="CMP/dCMP-type deaminase" evidence="10">
    <location>
        <begin position="2"/>
        <end position="128"/>
    </location>
</feature>
<comment type="cofactor">
    <cofactor evidence="9">
        <name>Zn(2+)</name>
        <dbReference type="ChEBI" id="CHEBI:29105"/>
    </cofactor>
    <text evidence="9">Binds 1 zinc ion.</text>
</comment>
<comment type="catalytic activity">
    <reaction evidence="9">
        <text>5-amino-6-(5-phospho-D-ribitylamino)uracil + NADP(+) = 5-amino-6-(5-phospho-D-ribosylamino)uracil + NADPH + H(+)</text>
        <dbReference type="Rhea" id="RHEA:17845"/>
        <dbReference type="ChEBI" id="CHEBI:15378"/>
        <dbReference type="ChEBI" id="CHEBI:57783"/>
        <dbReference type="ChEBI" id="CHEBI:58349"/>
        <dbReference type="ChEBI" id="CHEBI:58421"/>
        <dbReference type="ChEBI" id="CHEBI:58453"/>
        <dbReference type="EC" id="1.1.1.193"/>
    </reaction>
</comment>
<keyword evidence="9" id="KW-0479">Metal-binding</keyword>
<keyword evidence="8" id="KW-0511">Multifunctional enzyme</keyword>
<dbReference type="NCBIfam" id="TIGR00326">
    <property type="entry name" value="eubact_ribD"/>
    <property type="match status" value="1"/>
</dbReference>
<dbReference type="Pfam" id="PF01872">
    <property type="entry name" value="RibD_C"/>
    <property type="match status" value="1"/>
</dbReference>
<dbReference type="SUPFAM" id="SSF53927">
    <property type="entry name" value="Cytidine deaminase-like"/>
    <property type="match status" value="1"/>
</dbReference>
<dbReference type="Pfam" id="PF00383">
    <property type="entry name" value="dCMP_cyt_deam_1"/>
    <property type="match status" value="1"/>
</dbReference>
<accession>A0ABR7MD54</accession>
<keyword evidence="9" id="KW-0378">Hydrolase</keyword>
<evidence type="ECO:0000256" key="8">
    <source>
        <dbReference type="ARBA" id="ARBA00023268"/>
    </source>
</evidence>
<dbReference type="PIRSF" id="PIRSF006769">
    <property type="entry name" value="RibD"/>
    <property type="match status" value="1"/>
</dbReference>
<dbReference type="EC" id="1.1.1.193" evidence="9"/>
<evidence type="ECO:0000256" key="4">
    <source>
        <dbReference type="ARBA" id="ARBA00005259"/>
    </source>
</evidence>
<evidence type="ECO:0000256" key="9">
    <source>
        <dbReference type="PIRNR" id="PIRNR006769"/>
    </source>
</evidence>
<evidence type="ECO:0000256" key="5">
    <source>
        <dbReference type="ARBA" id="ARBA00007417"/>
    </source>
</evidence>
<evidence type="ECO:0000256" key="6">
    <source>
        <dbReference type="ARBA" id="ARBA00022857"/>
    </source>
</evidence>
<comment type="function">
    <text evidence="1 9">Converts 2,5-diamino-6-(ribosylamino)-4(3h)-pyrimidinone 5'-phosphate into 5-amino-6-(ribosylamino)-2,4(1h,3h)-pyrimidinedione 5'-phosphate.</text>
</comment>
<dbReference type="PANTHER" id="PTHR38011:SF7">
    <property type="entry name" value="2,5-DIAMINO-6-RIBOSYLAMINO-4(3H)-PYRIMIDINONE 5'-PHOSPHATE REDUCTASE"/>
    <property type="match status" value="1"/>
</dbReference>
<dbReference type="InterPro" id="IPR024072">
    <property type="entry name" value="DHFR-like_dom_sf"/>
</dbReference>
<organism evidence="11 12">
    <name type="scientific">Flavihumibacter stibioxidans</name>
    <dbReference type="NCBI Taxonomy" id="1834163"/>
    <lineage>
        <taxon>Bacteria</taxon>
        <taxon>Pseudomonadati</taxon>
        <taxon>Bacteroidota</taxon>
        <taxon>Chitinophagia</taxon>
        <taxon>Chitinophagales</taxon>
        <taxon>Chitinophagaceae</taxon>
        <taxon>Flavihumibacter</taxon>
    </lineage>
</organism>
<dbReference type="Gene3D" id="3.40.430.10">
    <property type="entry name" value="Dihydrofolate Reductase, subunit A"/>
    <property type="match status" value="1"/>
</dbReference>
<proteinExistence type="inferred from homology"/>
<dbReference type="Proteomes" id="UP000765802">
    <property type="component" value="Unassembled WGS sequence"/>
</dbReference>
<dbReference type="PROSITE" id="PS51747">
    <property type="entry name" value="CYT_DCMP_DEAMINASES_2"/>
    <property type="match status" value="1"/>
</dbReference>
<dbReference type="InterPro" id="IPR004794">
    <property type="entry name" value="Eubact_RibD"/>
</dbReference>
<dbReference type="EMBL" id="MBUA01000028">
    <property type="protein sequence ID" value="MBC6492576.1"/>
    <property type="molecule type" value="Genomic_DNA"/>
</dbReference>
<comment type="pathway">
    <text evidence="2 9">Cofactor biosynthesis; riboflavin biosynthesis; 5-amino-6-(D-ribitylamino)uracil from GTP: step 2/4.</text>
</comment>
<evidence type="ECO:0000313" key="11">
    <source>
        <dbReference type="EMBL" id="MBC6492576.1"/>
    </source>
</evidence>
<dbReference type="RefSeq" id="WP_187257891.1">
    <property type="nucleotide sequence ID" value="NZ_JBHULF010000020.1"/>
</dbReference>
<dbReference type="EC" id="3.5.4.26" evidence="9"/>
<dbReference type="InterPro" id="IPR016193">
    <property type="entry name" value="Cytidine_deaminase-like"/>
</dbReference>
<gene>
    <name evidence="11" type="ORF">BC349_16055</name>
</gene>
<sequence length="350" mass="38670">MRDHSEYMHRCLQLARLGAGYVAPNPMVGAVLVHKNRIIGEGYHQLYGKAHAEVNCLDSVKAADRQLIAASTLYVSLEPCAHFGKTPPCADLVILHRIPKVVVGSRDPFKAVDGKGIEKMQAAGIEVITGVLENECRELNKRFFTFHTKQRPYIILKWAQSANGCIAGPEKEGVGISQDLTNRLVHRWRSEEQAIAIGTATALIDNPSLTTRHVSGPNPVRILLDKELKVPSTNAVLSDEADTIVLNYHREDKQDHVQYVKLTQDEPVVEQMTRVLYGFGMLSVIIEGGSLLLQSFIDAGCWDEARIITNPALVIPGGYKGPILREGELQESLTSGTDLVHIYRKHSSVQ</sequence>
<dbReference type="InterPro" id="IPR002734">
    <property type="entry name" value="RibDG_C"/>
</dbReference>
<comment type="similarity">
    <text evidence="5 9">In the C-terminal section; belongs to the HTP reductase family.</text>
</comment>
<evidence type="ECO:0000256" key="2">
    <source>
        <dbReference type="ARBA" id="ARBA00004882"/>
    </source>
</evidence>